<dbReference type="AlphaFoldDB" id="A0A852ZY59"/>
<protein>
    <submittedName>
        <fullName evidence="1">Uncharacterized protein</fullName>
    </submittedName>
</protein>
<comment type="caution">
    <text evidence="1">The sequence shown here is derived from an EMBL/GenBank/DDBJ whole genome shotgun (WGS) entry which is preliminary data.</text>
</comment>
<organism evidence="1 2">
    <name type="scientific">Actinopolymorpha rutila</name>
    <dbReference type="NCBI Taxonomy" id="446787"/>
    <lineage>
        <taxon>Bacteria</taxon>
        <taxon>Bacillati</taxon>
        <taxon>Actinomycetota</taxon>
        <taxon>Actinomycetes</taxon>
        <taxon>Propionibacteriales</taxon>
        <taxon>Actinopolymorphaceae</taxon>
        <taxon>Actinopolymorpha</taxon>
    </lineage>
</organism>
<accession>A0A852ZY59</accession>
<dbReference type="Proteomes" id="UP000579605">
    <property type="component" value="Unassembled WGS sequence"/>
</dbReference>
<sequence>MAEQDLHVVRAEYTRTRDIPALARFADLTVSSYAAAEADVRRIAAQPVTRAVTSAS</sequence>
<reference evidence="1 2" key="1">
    <citation type="submission" date="2020-07" db="EMBL/GenBank/DDBJ databases">
        <title>Sequencing the genomes of 1000 actinobacteria strains.</title>
        <authorList>
            <person name="Klenk H.-P."/>
        </authorList>
    </citation>
    <scope>NUCLEOTIDE SEQUENCE [LARGE SCALE GENOMIC DNA]</scope>
    <source>
        <strain evidence="1 2">DSM 18448</strain>
    </source>
</reference>
<dbReference type="EMBL" id="JACBZH010000001">
    <property type="protein sequence ID" value="NYH93666.1"/>
    <property type="molecule type" value="Genomic_DNA"/>
</dbReference>
<evidence type="ECO:0000313" key="1">
    <source>
        <dbReference type="EMBL" id="NYH93666.1"/>
    </source>
</evidence>
<keyword evidence="2" id="KW-1185">Reference proteome</keyword>
<dbReference type="RefSeq" id="WP_179791163.1">
    <property type="nucleotide sequence ID" value="NZ_BAAARR010000012.1"/>
</dbReference>
<gene>
    <name evidence="1" type="ORF">F4554_006304</name>
</gene>
<proteinExistence type="predicted"/>
<name>A0A852ZY59_9ACTN</name>
<evidence type="ECO:0000313" key="2">
    <source>
        <dbReference type="Proteomes" id="UP000579605"/>
    </source>
</evidence>